<feature type="transmembrane region" description="Helical" evidence="6">
    <location>
        <begin position="152"/>
        <end position="172"/>
    </location>
</feature>
<dbReference type="Gene3D" id="1.20.1250.20">
    <property type="entry name" value="MFS general substrate transporter like domains"/>
    <property type="match status" value="1"/>
</dbReference>
<accession>A0A2B7ZA33</accession>
<evidence type="ECO:0000256" key="1">
    <source>
        <dbReference type="ARBA" id="ARBA00004141"/>
    </source>
</evidence>
<feature type="transmembrane region" description="Helical" evidence="6">
    <location>
        <begin position="244"/>
        <end position="267"/>
    </location>
</feature>
<dbReference type="GO" id="GO:0016020">
    <property type="term" value="C:membrane"/>
    <property type="evidence" value="ECO:0007669"/>
    <property type="project" value="UniProtKB-SubCell"/>
</dbReference>
<organism evidence="7 8">
    <name type="scientific">[Emmonsia] crescens</name>
    <dbReference type="NCBI Taxonomy" id="73230"/>
    <lineage>
        <taxon>Eukaryota</taxon>
        <taxon>Fungi</taxon>
        <taxon>Dikarya</taxon>
        <taxon>Ascomycota</taxon>
        <taxon>Pezizomycotina</taxon>
        <taxon>Eurotiomycetes</taxon>
        <taxon>Eurotiomycetidae</taxon>
        <taxon>Onygenales</taxon>
        <taxon>Ajellomycetaceae</taxon>
        <taxon>Emergomyces</taxon>
    </lineage>
</organism>
<dbReference type="STRING" id="73230.A0A2B7ZA33"/>
<feature type="transmembrane region" description="Helical" evidence="6">
    <location>
        <begin position="184"/>
        <end position="202"/>
    </location>
</feature>
<dbReference type="AlphaFoldDB" id="A0A2B7ZA33"/>
<evidence type="ECO:0000313" key="8">
    <source>
        <dbReference type="Proteomes" id="UP000226031"/>
    </source>
</evidence>
<dbReference type="InterPro" id="IPR036259">
    <property type="entry name" value="MFS_trans_sf"/>
</dbReference>
<dbReference type="Proteomes" id="UP000226031">
    <property type="component" value="Unassembled WGS sequence"/>
</dbReference>
<protein>
    <submittedName>
        <fullName evidence="7">Uncharacterized protein</fullName>
    </submittedName>
</protein>
<proteinExistence type="predicted"/>
<dbReference type="VEuPathDB" id="FungiDB:EMCG_01120"/>
<keyword evidence="2" id="KW-0813">Transport</keyword>
<feature type="transmembrane region" description="Helical" evidence="6">
    <location>
        <begin position="12"/>
        <end position="36"/>
    </location>
</feature>
<dbReference type="PANTHER" id="PTHR43791">
    <property type="entry name" value="PERMEASE-RELATED"/>
    <property type="match status" value="1"/>
</dbReference>
<keyword evidence="8" id="KW-1185">Reference proteome</keyword>
<feature type="transmembrane region" description="Helical" evidence="6">
    <location>
        <begin position="121"/>
        <end position="140"/>
    </location>
</feature>
<dbReference type="VEuPathDB" id="FungiDB:EMCG_01121"/>
<dbReference type="EMBL" id="PDND01000067">
    <property type="protein sequence ID" value="PGH33294.1"/>
    <property type="molecule type" value="Genomic_DNA"/>
</dbReference>
<comment type="subcellular location">
    <subcellularLocation>
        <location evidence="1">Membrane</location>
        <topology evidence="1">Multi-pass membrane protein</topology>
    </subcellularLocation>
</comment>
<dbReference type="SUPFAM" id="SSF103473">
    <property type="entry name" value="MFS general substrate transporter"/>
    <property type="match status" value="1"/>
</dbReference>
<evidence type="ECO:0000256" key="3">
    <source>
        <dbReference type="ARBA" id="ARBA00022692"/>
    </source>
</evidence>
<comment type="caution">
    <text evidence="7">The sequence shown here is derived from an EMBL/GenBank/DDBJ whole genome shotgun (WGS) entry which is preliminary data.</text>
</comment>
<gene>
    <name evidence="7" type="ORF">GX50_03907</name>
</gene>
<dbReference type="PANTHER" id="PTHR43791:SF78">
    <property type="entry name" value="TRANSPORTER, PUTATIVE (AFU_ORTHOLOGUE AFUA_3G01370)-RELATED"/>
    <property type="match status" value="1"/>
</dbReference>
<dbReference type="InterPro" id="IPR011701">
    <property type="entry name" value="MFS"/>
</dbReference>
<feature type="transmembrane region" description="Helical" evidence="6">
    <location>
        <begin position="214"/>
        <end position="232"/>
    </location>
</feature>
<evidence type="ECO:0000256" key="2">
    <source>
        <dbReference type="ARBA" id="ARBA00022448"/>
    </source>
</evidence>
<keyword evidence="3 6" id="KW-0812">Transmembrane</keyword>
<dbReference type="GO" id="GO:0022857">
    <property type="term" value="F:transmembrane transporter activity"/>
    <property type="evidence" value="ECO:0007669"/>
    <property type="project" value="InterPro"/>
</dbReference>
<keyword evidence="4 6" id="KW-1133">Transmembrane helix</keyword>
<name>A0A2B7ZA33_9EURO</name>
<keyword evidence="5 6" id="KW-0472">Membrane</keyword>
<evidence type="ECO:0000256" key="4">
    <source>
        <dbReference type="ARBA" id="ARBA00022989"/>
    </source>
</evidence>
<reference evidence="7 8" key="1">
    <citation type="submission" date="2017-10" db="EMBL/GenBank/DDBJ databases">
        <title>Comparative genomics in systemic dimorphic fungi from Ajellomycetaceae.</title>
        <authorList>
            <person name="Munoz J.F."/>
            <person name="Mcewen J.G."/>
            <person name="Clay O.K."/>
            <person name="Cuomo C.A."/>
        </authorList>
    </citation>
    <scope>NUCLEOTIDE SEQUENCE [LARGE SCALE GENOMIC DNA]</scope>
    <source>
        <strain evidence="7 8">UAMH4076</strain>
    </source>
</reference>
<evidence type="ECO:0000256" key="6">
    <source>
        <dbReference type="SAM" id="Phobius"/>
    </source>
</evidence>
<sequence>MSIFYSGSLIAGAFGNLIAAEGSITCFIGLIICFTLPDFPDTWKLLAPELKHVANRRLAVETAEADVDIGARGMSQLTGLKLAFADPKTYMLAKAYMAITGASGFQNYFPTLTRTLGYNDTISLLLVAAPYIFMVAYSLFHSHLSDRLRNRFWFFSYPIPVTIIDFIIFMTIDNSAFGPRCFSFFLMMFVFAMNGTCCSWIASAIPRPPAKRAAAYAFINAVGNSASIWTPYTYRDQDEPYFHLALGVCIALQVLAAAMALTLRWYLVRQNRQLERLEEVDVPLGEREMRKLRRTAEIEGVGLEQARVLQKGFRYMI</sequence>
<evidence type="ECO:0000256" key="5">
    <source>
        <dbReference type="ARBA" id="ARBA00023136"/>
    </source>
</evidence>
<dbReference type="FunFam" id="1.20.1250.20:FF:000013">
    <property type="entry name" value="MFS general substrate transporter"/>
    <property type="match status" value="1"/>
</dbReference>
<dbReference type="Pfam" id="PF07690">
    <property type="entry name" value="MFS_1"/>
    <property type="match status" value="1"/>
</dbReference>
<evidence type="ECO:0000313" key="7">
    <source>
        <dbReference type="EMBL" id="PGH33294.1"/>
    </source>
</evidence>